<evidence type="ECO:0000313" key="2">
    <source>
        <dbReference type="EMBL" id="KAF7491694.1"/>
    </source>
</evidence>
<name>A0A834R6A9_SARSC</name>
<keyword evidence="4" id="KW-1185">Reference proteome</keyword>
<dbReference type="AlphaFoldDB" id="A0A834R6A9"/>
<sequence length="272" mass="30871">MDVDLSDSDQLSSELLQKFSCLNTNDHEVLVREFKLLVGDKCCDSIAEFWLDMNNWNLQAAICAFFDYESSTPNFNYKLPSIIITILDVKHKDLLPNSPFSFHFQLTNIGDESLPCCCLKHCSGPPLFKEDRWILPQLGPQQTCDLNFPFIAPEMPGCHLTMLRISTITGQFFGEPIFIISNVLDDLSMVTKQLSSTQLIDCDVIDEKIDQEAQPILFNDFGDNFFSQSSISFKNNNNDCLDPVSVKSKELNEIIIKPKEDTNKEDSDLDSM</sequence>
<organism evidence="2">
    <name type="scientific">Sarcoptes scabiei</name>
    <name type="common">Itch mite</name>
    <name type="synonym">Acarus scabiei</name>
    <dbReference type="NCBI Taxonomy" id="52283"/>
    <lineage>
        <taxon>Eukaryota</taxon>
        <taxon>Metazoa</taxon>
        <taxon>Ecdysozoa</taxon>
        <taxon>Arthropoda</taxon>
        <taxon>Chelicerata</taxon>
        <taxon>Arachnida</taxon>
        <taxon>Acari</taxon>
        <taxon>Acariformes</taxon>
        <taxon>Sarcoptiformes</taxon>
        <taxon>Astigmata</taxon>
        <taxon>Psoroptidia</taxon>
        <taxon>Sarcoptoidea</taxon>
        <taxon>Sarcoptidae</taxon>
        <taxon>Sarcoptinae</taxon>
        <taxon>Sarcoptes</taxon>
    </lineage>
</organism>
<gene>
    <name evidence="2" type="primary">SSS_369g</name>
    <name evidence="2" type="ORF">SSS_369</name>
</gene>
<proteinExistence type="predicted"/>
<dbReference type="EMBL" id="WVUK01000058">
    <property type="protein sequence ID" value="KAF7491694.1"/>
    <property type="molecule type" value="Genomic_DNA"/>
</dbReference>
<reference evidence="3" key="3">
    <citation type="submission" date="2022-06" db="UniProtKB">
        <authorList>
            <consortium name="EnsemblMetazoa"/>
        </authorList>
    </citation>
    <scope>IDENTIFICATION</scope>
</reference>
<evidence type="ECO:0000313" key="3">
    <source>
        <dbReference type="EnsemblMetazoa" id="KAF7491694.1"/>
    </source>
</evidence>
<reference evidence="4" key="1">
    <citation type="journal article" date="2020" name="PLoS Negl. Trop. Dis.">
        <title>High-quality nuclear genome for Sarcoptes scabiei-A critical resource for a neglected parasite.</title>
        <authorList>
            <person name="Korhonen P.K."/>
            <person name="Gasser R.B."/>
            <person name="Ma G."/>
            <person name="Wang T."/>
            <person name="Stroehlein A.J."/>
            <person name="Young N.D."/>
            <person name="Ang C.S."/>
            <person name="Fernando D.D."/>
            <person name="Lu H.C."/>
            <person name="Taylor S."/>
            <person name="Reynolds S.L."/>
            <person name="Mofiz E."/>
            <person name="Najaraj S.H."/>
            <person name="Gowda H."/>
            <person name="Madugundu A."/>
            <person name="Renuse S."/>
            <person name="Holt D."/>
            <person name="Pandey A."/>
            <person name="Papenfuss A.T."/>
            <person name="Fischer K."/>
        </authorList>
    </citation>
    <scope>NUCLEOTIDE SEQUENCE [LARGE SCALE GENOMIC DNA]</scope>
</reference>
<evidence type="ECO:0000259" key="1">
    <source>
        <dbReference type="Pfam" id="PF16158"/>
    </source>
</evidence>
<accession>A0A834R6A9</accession>
<dbReference type="InterPro" id="IPR039517">
    <property type="entry name" value="C6orf106_UBA-like"/>
</dbReference>
<dbReference type="EnsemblMetazoa" id="SSS_369s_mrna">
    <property type="protein sequence ID" value="KAF7491694.1"/>
    <property type="gene ID" value="SSS_369"/>
</dbReference>
<dbReference type="Gene3D" id="1.10.8.10">
    <property type="entry name" value="DNA helicase RuvA subunit, C-terminal domain"/>
    <property type="match status" value="1"/>
</dbReference>
<dbReference type="Pfam" id="PF16158">
    <property type="entry name" value="N_BRCA1_IG"/>
    <property type="match status" value="1"/>
</dbReference>
<dbReference type="Pfam" id="PF14555">
    <property type="entry name" value="UBA_4"/>
    <property type="match status" value="1"/>
</dbReference>
<evidence type="ECO:0000313" key="4">
    <source>
        <dbReference type="Proteomes" id="UP000070412"/>
    </source>
</evidence>
<feature type="domain" description="Nbr1 FW" evidence="1">
    <location>
        <begin position="93"/>
        <end position="181"/>
    </location>
</feature>
<protein>
    <recommendedName>
        <fullName evidence="1">Nbr1 FW domain-containing protein</fullName>
    </recommendedName>
</protein>
<reference evidence="2" key="2">
    <citation type="submission" date="2020-01" db="EMBL/GenBank/DDBJ databases">
        <authorList>
            <person name="Korhonen P.K.K."/>
            <person name="Guangxu M.G."/>
            <person name="Wang T.W."/>
            <person name="Stroehlein A.J.S."/>
            <person name="Young N.D."/>
            <person name="Ang C.-S.A."/>
            <person name="Fernando D.W.F."/>
            <person name="Lu H.L."/>
            <person name="Taylor S.T."/>
            <person name="Ehtesham M.E.M."/>
            <person name="Najaraj S.H.N."/>
            <person name="Harsha G.H.G."/>
            <person name="Madugundu A.M."/>
            <person name="Renuse S.R."/>
            <person name="Holt D.H."/>
            <person name="Pandey A.P."/>
            <person name="Papenfuss A.P."/>
            <person name="Gasser R.B.G."/>
            <person name="Fischer K.F."/>
        </authorList>
    </citation>
    <scope>NUCLEOTIDE SEQUENCE</scope>
    <source>
        <strain evidence="2">SSS_KF_BRIS2020</strain>
    </source>
</reference>
<dbReference type="InterPro" id="IPR013783">
    <property type="entry name" value="Ig-like_fold"/>
</dbReference>
<dbReference type="Proteomes" id="UP000070412">
    <property type="component" value="Unassembled WGS sequence"/>
</dbReference>
<dbReference type="OrthoDB" id="661148at2759"/>
<dbReference type="CDD" id="cd14349">
    <property type="entry name" value="UBA_CF106"/>
    <property type="match status" value="1"/>
</dbReference>
<dbReference type="Gene3D" id="2.60.40.10">
    <property type="entry name" value="Immunoglobulins"/>
    <property type="match status" value="1"/>
</dbReference>
<dbReference type="InterPro" id="IPR032350">
    <property type="entry name" value="Nbr1_FW"/>
</dbReference>